<evidence type="ECO:0000313" key="2">
    <source>
        <dbReference type="EMBL" id="MEB8512612.1"/>
    </source>
</evidence>
<organism evidence="2 3">
    <name type="scientific">Acidithiobacillus ferriphilus</name>
    <dbReference type="NCBI Taxonomy" id="1689834"/>
    <lineage>
        <taxon>Bacteria</taxon>
        <taxon>Pseudomonadati</taxon>
        <taxon>Pseudomonadota</taxon>
        <taxon>Acidithiobacillia</taxon>
        <taxon>Acidithiobacillales</taxon>
        <taxon>Acidithiobacillaceae</taxon>
        <taxon>Acidithiobacillus</taxon>
    </lineage>
</organism>
<proteinExistence type="predicted"/>
<sequence>MDYDDHYARWSYEQLLLQQPHIAYDGLWRVGWRHFVVCPALATAQTSDGEDLANWFNNNCCVITAPIEIVVSCPQGAEQVPERTAEERAALVGVPRVRRNVLVDMGLVLPKQFPPFTIRFAAATVVLVTRERLNTLQEEDAQTAFTSIGYGTLNFDTDPAWDSETDAFREPGRQGDLDLLPSRRLPTCVGASLRSLLEEDEDFWIDNRNQVLASPHTDPNSLLPVTWTSSKGLSCFVEATALHPENIRTYLSIYDTVHLALPIAEQFQFTCEAMGVTPMELRKLVEMGRLKIVLPQPLDRYRPDWLSEVADNAPHGLLFSRRLAAATIADARRRIPLLYPPLGPADRYLLLHTLLTNSQKLVKADKEGQFVASLKYLSSTWAQTEWLVQSRGAMGTTAFGVGGLSAMLFEHLTGRDLRLELWGAGLKVSWAAALGSHAFPYKSDGHDYDETALCDFVASVYSPIQNLKISTVPPLALTAIADILAINNNVPVIDFAEGFSTATISRLRKFILNISKESSDAESLESAIRSFNREVRHYENRADRLQRVDIVGLLAGVAVASGVVVNPDIARMAPLAAPILGFLLGIAIDEAPRRYEGAGAIVDFLNSVLTCRNNPDAVLIARARKDVAALKP</sequence>
<protein>
    <submittedName>
        <fullName evidence="2">Uncharacterized protein</fullName>
    </submittedName>
</protein>
<dbReference type="RefSeq" id="WP_155735327.1">
    <property type="nucleotide sequence ID" value="NZ_JAQGFK010000087.1"/>
</dbReference>
<dbReference type="Proteomes" id="UP001308776">
    <property type="component" value="Unassembled WGS sequence"/>
</dbReference>
<reference evidence="2 3" key="1">
    <citation type="submission" date="2022-11" db="EMBL/GenBank/DDBJ databases">
        <title>Comparative genomics analysis of Acidithiobacillus ferriphilus.</title>
        <authorList>
            <person name="Ma L."/>
        </authorList>
    </citation>
    <scope>NUCLEOTIDE SEQUENCE [LARGE SCALE GENOMIC DNA]</scope>
    <source>
        <strain evidence="2 3">DY15</strain>
    </source>
</reference>
<evidence type="ECO:0000313" key="3">
    <source>
        <dbReference type="Proteomes" id="UP001308776"/>
    </source>
</evidence>
<dbReference type="EMBL" id="JAQGFR010000022">
    <property type="protein sequence ID" value="MEB8512612.1"/>
    <property type="molecule type" value="Genomic_DNA"/>
</dbReference>
<accession>A0ABU6FKN2</accession>
<feature type="coiled-coil region" evidence="1">
    <location>
        <begin position="514"/>
        <end position="548"/>
    </location>
</feature>
<keyword evidence="1" id="KW-0175">Coiled coil</keyword>
<comment type="caution">
    <text evidence="2">The sequence shown here is derived from an EMBL/GenBank/DDBJ whole genome shotgun (WGS) entry which is preliminary data.</text>
</comment>
<name>A0ABU6FKN2_9PROT</name>
<gene>
    <name evidence="2" type="ORF">OW717_00970</name>
</gene>
<keyword evidence="3" id="KW-1185">Reference proteome</keyword>
<evidence type="ECO:0000256" key="1">
    <source>
        <dbReference type="SAM" id="Coils"/>
    </source>
</evidence>